<comment type="caution">
    <text evidence="1">The sequence shown here is derived from an EMBL/GenBank/DDBJ whole genome shotgun (WGS) entry which is preliminary data.</text>
</comment>
<dbReference type="Proteomes" id="UP001152484">
    <property type="component" value="Unassembled WGS sequence"/>
</dbReference>
<evidence type="ECO:0000313" key="2">
    <source>
        <dbReference type="Proteomes" id="UP001152484"/>
    </source>
</evidence>
<reference evidence="1" key="1">
    <citation type="submission" date="2022-07" db="EMBL/GenBank/DDBJ databases">
        <authorList>
            <person name="Macas J."/>
            <person name="Novak P."/>
            <person name="Neumann P."/>
        </authorList>
    </citation>
    <scope>NUCLEOTIDE SEQUENCE</scope>
</reference>
<accession>A0A9P0ZKU6</accession>
<proteinExistence type="predicted"/>
<evidence type="ECO:0000313" key="1">
    <source>
        <dbReference type="EMBL" id="CAH9103788.1"/>
    </source>
</evidence>
<gene>
    <name evidence="1" type="ORF">CEURO_LOCUS16273</name>
</gene>
<dbReference type="AlphaFoldDB" id="A0A9P0ZKU6"/>
<name>A0A9P0ZKU6_CUSEU</name>
<dbReference type="EMBL" id="CAMAPE010000045">
    <property type="protein sequence ID" value="CAH9103788.1"/>
    <property type="molecule type" value="Genomic_DNA"/>
</dbReference>
<sequence length="134" mass="15746">MTDDRHLNIELDCFYKHCLNVLAFNFKKCLIFYSKEWQEYYLGSLEGQKYDCYFSGQKVTRVRFSLFPCAIPILSAPSPYKLKLSSAPFLLPTESSPSLSLFFSPPLIDNALRRHIPIEPPLLFLHFSVRFWER</sequence>
<organism evidence="1 2">
    <name type="scientific">Cuscuta europaea</name>
    <name type="common">European dodder</name>
    <dbReference type="NCBI Taxonomy" id="41803"/>
    <lineage>
        <taxon>Eukaryota</taxon>
        <taxon>Viridiplantae</taxon>
        <taxon>Streptophyta</taxon>
        <taxon>Embryophyta</taxon>
        <taxon>Tracheophyta</taxon>
        <taxon>Spermatophyta</taxon>
        <taxon>Magnoliopsida</taxon>
        <taxon>eudicotyledons</taxon>
        <taxon>Gunneridae</taxon>
        <taxon>Pentapetalae</taxon>
        <taxon>asterids</taxon>
        <taxon>lamiids</taxon>
        <taxon>Solanales</taxon>
        <taxon>Convolvulaceae</taxon>
        <taxon>Cuscuteae</taxon>
        <taxon>Cuscuta</taxon>
        <taxon>Cuscuta subgen. Cuscuta</taxon>
    </lineage>
</organism>
<protein>
    <submittedName>
        <fullName evidence="1">Uncharacterized protein</fullName>
    </submittedName>
</protein>
<keyword evidence="2" id="KW-1185">Reference proteome</keyword>